<dbReference type="Proteomes" id="UP000647133">
    <property type="component" value="Unassembled WGS sequence"/>
</dbReference>
<dbReference type="RefSeq" id="WP_192011939.1">
    <property type="nucleotide sequence ID" value="NZ_JACYTQ010000010.1"/>
</dbReference>
<evidence type="ECO:0000313" key="1">
    <source>
        <dbReference type="EMBL" id="MBD8491062.1"/>
    </source>
</evidence>
<sequence length="559" mass="64173">MKNKKLIIFLGSLLFLILFILKGVPLLVNLYLNSHADKIVSDLITRTNDFSGHKVKFGKIHLNYDYRGTYLELDSVAIFPDEIADNNRVKIDLLAERILLSGFLWKSLLLDNAIVLDSAELRKVTIHSMSPSLDSLNLKSKEEIKRKKGKDYTSIQVNHIDLDDFSIENRDIGNDSSRLEIAGLNVTANHFTLTSEDLEDPKALFDVEMIEGKIRHASIHFNEYRNEIITKNLTFSKEKRSLSIDSVRLDNKWDKYKYINDFRLETDWVELERGNLELVNMNYDAYFREGIIEAEKLLAKDIKIAVFRDKRKPDNTQKRPKMIHKIIGGIPKDLHVDMIKMENGYVSYEERPDNEAPVAGQIYFDQIDAEIINITNIPKMLDMHSELNLKANARIMGKGNVDLNVTYFLQDSTGGFTMNGHVKDLDLTAINPMLRPATQVEVRSGVIDDLSFDIKGNDVEGTGDLIMKYHNLAIDIRGKSYGKGQNVFQKIGSFLTNKLVIRSENPNKKGELKTGDIYFKRDQSKFIFNYWWKMILSGMRSTLTGEDEAKMREKAEKKD</sequence>
<accession>A0ABR9AQM9</accession>
<organism evidence="1 2">
    <name type="scientific">Echinicola arenosa</name>
    <dbReference type="NCBI Taxonomy" id="2774144"/>
    <lineage>
        <taxon>Bacteria</taxon>
        <taxon>Pseudomonadati</taxon>
        <taxon>Bacteroidota</taxon>
        <taxon>Cytophagia</taxon>
        <taxon>Cytophagales</taxon>
        <taxon>Cyclobacteriaceae</taxon>
        <taxon>Echinicola</taxon>
    </lineage>
</organism>
<evidence type="ECO:0000313" key="2">
    <source>
        <dbReference type="Proteomes" id="UP000647133"/>
    </source>
</evidence>
<name>A0ABR9AQM9_9BACT</name>
<proteinExistence type="predicted"/>
<gene>
    <name evidence="1" type="ORF">IFO69_20075</name>
</gene>
<protein>
    <submittedName>
        <fullName evidence="1">DUF748 domain-containing protein</fullName>
    </submittedName>
</protein>
<reference evidence="1 2" key="1">
    <citation type="submission" date="2020-09" db="EMBL/GenBank/DDBJ databases">
        <title>Echinicola sp. CAU 1574 isolated from sand of Sido Beach.</title>
        <authorList>
            <person name="Kim W."/>
        </authorList>
    </citation>
    <scope>NUCLEOTIDE SEQUENCE [LARGE SCALE GENOMIC DNA]</scope>
    <source>
        <strain evidence="1 2">CAU 1574</strain>
    </source>
</reference>
<comment type="caution">
    <text evidence="1">The sequence shown here is derived from an EMBL/GenBank/DDBJ whole genome shotgun (WGS) entry which is preliminary data.</text>
</comment>
<dbReference type="EMBL" id="JACYTQ010000010">
    <property type="protein sequence ID" value="MBD8491062.1"/>
    <property type="molecule type" value="Genomic_DNA"/>
</dbReference>
<keyword evidence="2" id="KW-1185">Reference proteome</keyword>